<dbReference type="EMBL" id="BMMI01000009">
    <property type="protein sequence ID" value="GGL81085.1"/>
    <property type="molecule type" value="Genomic_DNA"/>
</dbReference>
<evidence type="ECO:0000256" key="2">
    <source>
        <dbReference type="SAM" id="Phobius"/>
    </source>
</evidence>
<dbReference type="AlphaFoldDB" id="A0A846LQM9"/>
<evidence type="ECO:0000313" key="6">
    <source>
        <dbReference type="Proteomes" id="UP000648663"/>
    </source>
</evidence>
<gene>
    <name evidence="4" type="ORF">FB380_004354</name>
    <name evidence="3" type="ORF">GCM10011589_41680</name>
</gene>
<name>A0A846LQM9_9ACTN</name>
<feature type="compositionally biased region" description="Low complexity" evidence="1">
    <location>
        <begin position="415"/>
        <end position="437"/>
    </location>
</feature>
<evidence type="ECO:0000256" key="1">
    <source>
        <dbReference type="SAM" id="MobiDB-lite"/>
    </source>
</evidence>
<keyword evidence="2" id="KW-0472">Membrane</keyword>
<keyword evidence="2" id="KW-1133">Transmembrane helix</keyword>
<accession>A0A846LQM9</accession>
<evidence type="ECO:0000313" key="4">
    <source>
        <dbReference type="EMBL" id="NIH69856.1"/>
    </source>
</evidence>
<feature type="transmembrane region" description="Helical" evidence="2">
    <location>
        <begin position="387"/>
        <end position="408"/>
    </location>
</feature>
<comment type="caution">
    <text evidence="4">The sequence shown here is derived from an EMBL/GenBank/DDBJ whole genome shotgun (WGS) entry which is preliminary data.</text>
</comment>
<feature type="region of interest" description="Disordered" evidence="1">
    <location>
        <begin position="278"/>
        <end position="383"/>
    </location>
</feature>
<reference evidence="3" key="4">
    <citation type="submission" date="2024-05" db="EMBL/GenBank/DDBJ databases">
        <authorList>
            <person name="Sun Q."/>
            <person name="Zhou Y."/>
        </authorList>
    </citation>
    <scope>NUCLEOTIDE SEQUENCE</scope>
    <source>
        <strain evidence="3">CGMCC 4.5581</strain>
    </source>
</reference>
<feature type="compositionally biased region" description="Low complexity" evidence="1">
    <location>
        <begin position="365"/>
        <end position="379"/>
    </location>
</feature>
<dbReference type="EMBL" id="JAAMPA010000003">
    <property type="protein sequence ID" value="NIH69856.1"/>
    <property type="molecule type" value="Genomic_DNA"/>
</dbReference>
<reference evidence="6" key="2">
    <citation type="journal article" date="2019" name="Int. J. Syst. Evol. Microbiol.">
        <title>The Global Catalogue of Microorganisms (GCM) 10K type strain sequencing project: providing services to taxonomists for standard genome sequencing and annotation.</title>
        <authorList>
            <consortium name="The Broad Institute Genomics Platform"/>
            <consortium name="The Broad Institute Genome Sequencing Center for Infectious Disease"/>
            <person name="Wu L."/>
            <person name="Ma J."/>
        </authorList>
    </citation>
    <scope>NUCLEOTIDE SEQUENCE [LARGE SCALE GENOMIC DNA]</scope>
    <source>
        <strain evidence="6">CGMCC 4.5581</strain>
    </source>
</reference>
<feature type="compositionally biased region" description="Low complexity" evidence="1">
    <location>
        <begin position="235"/>
        <end position="249"/>
    </location>
</feature>
<organism evidence="4 5">
    <name type="scientific">Modestobacter marinus</name>
    <dbReference type="NCBI Taxonomy" id="477641"/>
    <lineage>
        <taxon>Bacteria</taxon>
        <taxon>Bacillati</taxon>
        <taxon>Actinomycetota</taxon>
        <taxon>Actinomycetes</taxon>
        <taxon>Geodermatophilales</taxon>
        <taxon>Geodermatophilaceae</taxon>
        <taxon>Modestobacter</taxon>
    </lineage>
</organism>
<feature type="compositionally biased region" description="Low complexity" evidence="1">
    <location>
        <begin position="286"/>
        <end position="301"/>
    </location>
</feature>
<evidence type="ECO:0000313" key="3">
    <source>
        <dbReference type="EMBL" id="GGL81085.1"/>
    </source>
</evidence>
<dbReference type="Proteomes" id="UP000648663">
    <property type="component" value="Unassembled WGS sequence"/>
</dbReference>
<feature type="region of interest" description="Disordered" evidence="1">
    <location>
        <begin position="235"/>
        <end position="261"/>
    </location>
</feature>
<keyword evidence="6" id="KW-1185">Reference proteome</keyword>
<keyword evidence="2" id="KW-0812">Transmembrane</keyword>
<reference evidence="3" key="1">
    <citation type="journal article" date="2014" name="Int. J. Syst. Evol. Microbiol.">
        <title>Complete genome of a new Firmicutes species belonging to the dominant human colonic microbiota ('Ruminococcus bicirculans') reveals two chromosomes and a selective capacity to utilize plant glucans.</title>
        <authorList>
            <consortium name="NISC Comparative Sequencing Program"/>
            <person name="Wegmann U."/>
            <person name="Louis P."/>
            <person name="Goesmann A."/>
            <person name="Henrissat B."/>
            <person name="Duncan S.H."/>
            <person name="Flint H.J."/>
        </authorList>
    </citation>
    <scope>NUCLEOTIDE SEQUENCE</scope>
    <source>
        <strain evidence="3">CGMCC 4.5581</strain>
    </source>
</reference>
<dbReference type="RefSeq" id="WP_166757421.1">
    <property type="nucleotide sequence ID" value="NZ_BAABJU010000011.1"/>
</dbReference>
<reference evidence="4 5" key="3">
    <citation type="submission" date="2020-02" db="EMBL/GenBank/DDBJ databases">
        <title>Sequencing the genomes of 1000 actinobacteria strains.</title>
        <authorList>
            <person name="Klenk H.-P."/>
        </authorList>
    </citation>
    <scope>NUCLEOTIDE SEQUENCE [LARGE SCALE GENOMIC DNA]</scope>
    <source>
        <strain evidence="4 5">DSM 45201</strain>
    </source>
</reference>
<feature type="region of interest" description="Disordered" evidence="1">
    <location>
        <begin position="414"/>
        <end position="438"/>
    </location>
</feature>
<evidence type="ECO:0000313" key="5">
    <source>
        <dbReference type="Proteomes" id="UP000552836"/>
    </source>
</evidence>
<protein>
    <submittedName>
        <fullName evidence="4">Uncharacterized protein</fullName>
    </submittedName>
</protein>
<dbReference type="Proteomes" id="UP000552836">
    <property type="component" value="Unassembled WGS sequence"/>
</dbReference>
<feature type="compositionally biased region" description="Low complexity" evidence="1">
    <location>
        <begin position="337"/>
        <end position="353"/>
    </location>
</feature>
<proteinExistence type="predicted"/>
<sequence length="592" mass="59130">MLILTPTPLQSAAERALFAELAGWDTGSGVRGAVMASLPLVEGPMQRRQSDAVLFVPEGIAVVRVVEVERQSGVVTAAPEGAWTIGPGDGPGEVLQLAGGGSNPLDGLMRSGMHAAVTLRQAGLEPGRIARLTVLTGSVSGLLPADGDLGEGDQVALLDSGSLQLGVARAARHAGTDNPRLWTTADVRAGIEALGMAGRIPTVEELNGEGFPYSPYVLRRPDLLTPAALNAAPQRTAGYAPTAAPTAGGPRRGDGGAGPLVDPAAAARIAAAAVQAQEAAERRDAAPLSAATPPAAEVPAPADHRPPSRPGDTMTLLHEPAGPPADDTGGLGGLFGDPGTATPVAEPAPQPLRELPPELRPRPQARPVPAGSTATTTSGGSSGRRQVALVLAALAVVALLVVVGVLALSDDEGDAGTTTAGATAGAAPATPSAPAGPVVGDTAVVNGTTFTLQVVEENSTCNGHAYDAVAGFFANNDCTDLDRALWSADVEGLPVVVSVARVTMPDPASAQALRSLADTDGSGNVSDLLREGARYDGAPERLSGAQYASSQQGATVTIVETSWAGAQRGATSGLDAVASAGLSLPGDGVDAN</sequence>